<feature type="transmembrane region" description="Helical" evidence="7">
    <location>
        <begin position="238"/>
        <end position="262"/>
    </location>
</feature>
<protein>
    <recommendedName>
        <fullName evidence="8">ABC transmembrane type-1 domain-containing protein</fullName>
    </recommendedName>
</protein>
<feature type="transmembrane region" description="Helical" evidence="7">
    <location>
        <begin position="175"/>
        <end position="194"/>
    </location>
</feature>
<evidence type="ECO:0000313" key="9">
    <source>
        <dbReference type="EMBL" id="RCH43108.1"/>
    </source>
</evidence>
<gene>
    <name evidence="9" type="ORF">C4886_11690</name>
</gene>
<name>A0A367FXV0_9FIRM</name>
<feature type="domain" description="ABC transmembrane type-1" evidence="8">
    <location>
        <begin position="95"/>
        <end position="305"/>
    </location>
</feature>
<comment type="similarity">
    <text evidence="7">Belongs to the binding-protein-dependent transport system permease family.</text>
</comment>
<keyword evidence="2 7" id="KW-0813">Transport</keyword>
<dbReference type="InterPro" id="IPR045621">
    <property type="entry name" value="BPD_transp_1_N"/>
</dbReference>
<reference evidence="9 10" key="1">
    <citation type="submission" date="2018-02" db="EMBL/GenBank/DDBJ databases">
        <title>Complete genome sequencing of Faecalibacterium prausnitzii strains isolated from the human gut.</title>
        <authorList>
            <person name="Fitzgerald B.C."/>
            <person name="Shkoporov A.N."/>
            <person name="Ross P.R."/>
            <person name="Hill C."/>
        </authorList>
    </citation>
    <scope>NUCLEOTIDE SEQUENCE [LARGE SCALE GENOMIC DNA]</scope>
    <source>
        <strain evidence="9 10">APC942/31-1</strain>
    </source>
</reference>
<evidence type="ECO:0000256" key="3">
    <source>
        <dbReference type="ARBA" id="ARBA00022475"/>
    </source>
</evidence>
<evidence type="ECO:0000313" key="10">
    <source>
        <dbReference type="Proteomes" id="UP000253208"/>
    </source>
</evidence>
<dbReference type="Proteomes" id="UP000253208">
    <property type="component" value="Unassembled WGS sequence"/>
</dbReference>
<dbReference type="Pfam" id="PF19300">
    <property type="entry name" value="BPD_transp_1_N"/>
    <property type="match status" value="1"/>
</dbReference>
<dbReference type="AlphaFoldDB" id="A0A367FXV0"/>
<dbReference type="InterPro" id="IPR035906">
    <property type="entry name" value="MetI-like_sf"/>
</dbReference>
<dbReference type="EMBL" id="PSQG01000016">
    <property type="protein sequence ID" value="RCH43108.1"/>
    <property type="molecule type" value="Genomic_DNA"/>
</dbReference>
<feature type="transmembrane region" description="Helical" evidence="7">
    <location>
        <begin position="131"/>
        <end position="155"/>
    </location>
</feature>
<dbReference type="PANTHER" id="PTHR43163">
    <property type="entry name" value="DIPEPTIDE TRANSPORT SYSTEM PERMEASE PROTEIN DPPB-RELATED"/>
    <property type="match status" value="1"/>
</dbReference>
<proteinExistence type="inferred from homology"/>
<dbReference type="GO" id="GO:0055085">
    <property type="term" value="P:transmembrane transport"/>
    <property type="evidence" value="ECO:0007669"/>
    <property type="project" value="InterPro"/>
</dbReference>
<evidence type="ECO:0000256" key="2">
    <source>
        <dbReference type="ARBA" id="ARBA00022448"/>
    </source>
</evidence>
<evidence type="ECO:0000256" key="5">
    <source>
        <dbReference type="ARBA" id="ARBA00022989"/>
    </source>
</evidence>
<keyword evidence="6 7" id="KW-0472">Membrane</keyword>
<comment type="caution">
    <text evidence="9">The sequence shown here is derived from an EMBL/GenBank/DDBJ whole genome shotgun (WGS) entry which is preliminary data.</text>
</comment>
<evidence type="ECO:0000256" key="7">
    <source>
        <dbReference type="RuleBase" id="RU363032"/>
    </source>
</evidence>
<evidence type="ECO:0000256" key="6">
    <source>
        <dbReference type="ARBA" id="ARBA00023136"/>
    </source>
</evidence>
<dbReference type="SUPFAM" id="SSF161098">
    <property type="entry name" value="MetI-like"/>
    <property type="match status" value="1"/>
</dbReference>
<dbReference type="GO" id="GO:0005886">
    <property type="term" value="C:plasma membrane"/>
    <property type="evidence" value="ECO:0007669"/>
    <property type="project" value="UniProtKB-SubCell"/>
</dbReference>
<feature type="transmembrane region" description="Helical" evidence="7">
    <location>
        <begin position="282"/>
        <end position="308"/>
    </location>
</feature>
<dbReference type="InterPro" id="IPR000515">
    <property type="entry name" value="MetI-like"/>
</dbReference>
<organism evidence="9 10">
    <name type="scientific">Blautia obeum</name>
    <dbReference type="NCBI Taxonomy" id="40520"/>
    <lineage>
        <taxon>Bacteria</taxon>
        <taxon>Bacillati</taxon>
        <taxon>Bacillota</taxon>
        <taxon>Clostridia</taxon>
        <taxon>Lachnospirales</taxon>
        <taxon>Lachnospiraceae</taxon>
        <taxon>Blautia</taxon>
    </lineage>
</organism>
<dbReference type="CDD" id="cd06261">
    <property type="entry name" value="TM_PBP2"/>
    <property type="match status" value="1"/>
</dbReference>
<feature type="transmembrane region" description="Helical" evidence="7">
    <location>
        <begin position="95"/>
        <end position="119"/>
    </location>
</feature>
<evidence type="ECO:0000256" key="4">
    <source>
        <dbReference type="ARBA" id="ARBA00022692"/>
    </source>
</evidence>
<accession>A0A367FXV0</accession>
<keyword evidence="3" id="KW-1003">Cell membrane</keyword>
<keyword evidence="4 7" id="KW-0812">Transmembrane</keyword>
<dbReference type="PROSITE" id="PS50928">
    <property type="entry name" value="ABC_TM1"/>
    <property type="match status" value="1"/>
</dbReference>
<evidence type="ECO:0000259" key="8">
    <source>
        <dbReference type="PROSITE" id="PS50928"/>
    </source>
</evidence>
<dbReference type="PANTHER" id="PTHR43163:SF6">
    <property type="entry name" value="DIPEPTIDE TRANSPORT SYSTEM PERMEASE PROTEIN DPPB-RELATED"/>
    <property type="match status" value="1"/>
</dbReference>
<evidence type="ECO:0000256" key="1">
    <source>
        <dbReference type="ARBA" id="ARBA00004651"/>
    </source>
</evidence>
<keyword evidence="5 7" id="KW-1133">Transmembrane helix</keyword>
<dbReference type="Pfam" id="PF00528">
    <property type="entry name" value="BPD_transp_1"/>
    <property type="match status" value="1"/>
</dbReference>
<sequence length="317" mass="35317">MLKKIVNRLIQCILTLFIVSVLCFALTKAAPGDPVLTYVEPNMSEEYIQNLRESLGLTKPVYEQYFLWLGRIFHGNFGNSLMNNRPVLTQMLERLPATVILMGTSMLLGFLIAIVLGLYSGKNKNGVLDKITSMFCYVGISIPTFWFGIMLIYLFSVHLHILPSIGMHSDGNRSLGDLILHMVMPCAVLTFANASQYIRYLRSSTITEMSSDYVMVQKAYGMKESGILFRHVLKNAMLPMITVLGMSLQSLVSGAIITEQVFAWPGIGQLAVTAVMQYDYPLIMGITMFTALLVVLGNLLADILYAVFDPRIRKAGC</sequence>
<comment type="subcellular location">
    <subcellularLocation>
        <location evidence="1 7">Cell membrane</location>
        <topology evidence="1 7">Multi-pass membrane protein</topology>
    </subcellularLocation>
</comment>
<dbReference type="Gene3D" id="1.10.3720.10">
    <property type="entry name" value="MetI-like"/>
    <property type="match status" value="1"/>
</dbReference>